<dbReference type="EMBL" id="JBHTLP010000024">
    <property type="protein sequence ID" value="MFD1145282.1"/>
    <property type="molecule type" value="Genomic_DNA"/>
</dbReference>
<evidence type="ECO:0000313" key="1">
    <source>
        <dbReference type="EMBL" id="MFD1145282.1"/>
    </source>
</evidence>
<dbReference type="Proteomes" id="UP001597116">
    <property type="component" value="Unassembled WGS sequence"/>
</dbReference>
<protein>
    <submittedName>
        <fullName evidence="1">Uncharacterized protein</fullName>
    </submittedName>
</protein>
<name>A0ABW3QGW8_9BACT</name>
<gene>
    <name evidence="1" type="ORF">ACFQ4C_29390</name>
</gene>
<reference evidence="2" key="1">
    <citation type="journal article" date="2019" name="Int. J. Syst. Evol. Microbiol.">
        <title>The Global Catalogue of Microorganisms (GCM) 10K type strain sequencing project: providing services to taxonomists for standard genome sequencing and annotation.</title>
        <authorList>
            <consortium name="The Broad Institute Genomics Platform"/>
            <consortium name="The Broad Institute Genome Sequencing Center for Infectious Disease"/>
            <person name="Wu L."/>
            <person name="Ma J."/>
        </authorList>
    </citation>
    <scope>NUCLEOTIDE SEQUENCE [LARGE SCALE GENOMIC DNA]</scope>
    <source>
        <strain evidence="2">CCUG 55608</strain>
    </source>
</reference>
<proteinExistence type="predicted"/>
<dbReference type="RefSeq" id="WP_265988527.1">
    <property type="nucleotide sequence ID" value="NZ_CP110973.1"/>
</dbReference>
<comment type="caution">
    <text evidence="1">The sequence shown here is derived from an EMBL/GenBank/DDBJ whole genome shotgun (WGS) entry which is preliminary data.</text>
</comment>
<sequence length="48" mass="5186">MDPFCAFYLRSGTASGNLIPIVTPNRLRVRILQTTVIPAGDPVGLNDD</sequence>
<organism evidence="1 2">
    <name type="scientific">Larkinella insperata</name>
    <dbReference type="NCBI Taxonomy" id="332158"/>
    <lineage>
        <taxon>Bacteria</taxon>
        <taxon>Pseudomonadati</taxon>
        <taxon>Bacteroidota</taxon>
        <taxon>Cytophagia</taxon>
        <taxon>Cytophagales</taxon>
        <taxon>Spirosomataceae</taxon>
        <taxon>Larkinella</taxon>
    </lineage>
</organism>
<accession>A0ABW3QGW8</accession>
<evidence type="ECO:0000313" key="2">
    <source>
        <dbReference type="Proteomes" id="UP001597116"/>
    </source>
</evidence>
<keyword evidence="2" id="KW-1185">Reference proteome</keyword>